<dbReference type="WBParaSite" id="Csp11.Scaffold630.g17011.t1">
    <property type="protein sequence ID" value="Csp11.Scaffold630.g17011.t1"/>
    <property type="gene ID" value="Csp11.Scaffold630.g17011"/>
</dbReference>
<dbReference type="InterPro" id="IPR009497">
    <property type="entry name" value="Regulator_protein_PHA-1"/>
</dbReference>
<reference evidence="3" key="1">
    <citation type="submission" date="2016-11" db="UniProtKB">
        <authorList>
            <consortium name="WormBaseParasite"/>
        </authorList>
    </citation>
    <scope>IDENTIFICATION</scope>
</reference>
<organism evidence="2 3">
    <name type="scientific">Caenorhabditis tropicalis</name>
    <dbReference type="NCBI Taxonomy" id="1561998"/>
    <lineage>
        <taxon>Eukaryota</taxon>
        <taxon>Metazoa</taxon>
        <taxon>Ecdysozoa</taxon>
        <taxon>Nematoda</taxon>
        <taxon>Chromadorea</taxon>
        <taxon>Rhabditida</taxon>
        <taxon>Rhabditina</taxon>
        <taxon>Rhabditomorpha</taxon>
        <taxon>Rhabditoidea</taxon>
        <taxon>Rhabditidae</taxon>
        <taxon>Peloderinae</taxon>
        <taxon>Caenorhabditis</taxon>
    </lineage>
</organism>
<sequence length="564" mass="65859">MDDDTAEISGDENEAVQQTFKTSHLLVKILETVIEQQRKKLYTVGTRTRQGDLRGFLELRLVNEQFNQAVCATLRIEFRRIEVDVDDHFIRCNEFTIARHQKPANQAQRNPEENPNERNDIEDDLDEEMPAPEDLPSEDSLDAIFLQRFFRWLADTFDPIVENFKIYDSWTFKPCSLPPSWTNRLTVFNSMHPDMEYCNCNQCIQTVRSCRTLFGPLSFQMAQDALCDQQLSYGAMYCTDAFLADIALQYTITVGENKTFDRESFIRQFGGIRCDNIIFAVQTLASYRDEHPKPQPLEVIQLLLKLWEVQSAEFEVVKFMENDYYVQRCAWEETNVFHKAFFATYNFDRFDDQVHVTPYQEAGKLDRELQHEFTPIFDLRIDPCDGPFRMGSNLSLLSIASQSNSNGSFSWLHQGRIAFNMFSASRVLFISSGVIDFRGIVGTANWLKFTMRDMMRNIWGPRDKPVLETGKTVFWVQFMEDVSDCFLKVWNEHARELLNANFPNLVLRMNTSEAFDECSNHRIATYSNTKRPDVQKQPLHKFYCTFYNPVRNNTTHIKLVQVEN</sequence>
<dbReference type="Pfam" id="PF06542">
    <property type="entry name" value="PHA-1"/>
    <property type="match status" value="1"/>
</dbReference>
<dbReference type="AlphaFoldDB" id="A0A1I7UL13"/>
<feature type="compositionally biased region" description="Acidic residues" evidence="1">
    <location>
        <begin position="120"/>
        <end position="137"/>
    </location>
</feature>
<keyword evidence="2" id="KW-1185">Reference proteome</keyword>
<protein>
    <submittedName>
        <fullName evidence="3">C2 domain-containing protein</fullName>
    </submittedName>
</protein>
<evidence type="ECO:0000313" key="3">
    <source>
        <dbReference type="WBParaSite" id="Csp11.Scaffold630.g17011.t1"/>
    </source>
</evidence>
<name>A0A1I7UL13_9PELO</name>
<proteinExistence type="predicted"/>
<evidence type="ECO:0000313" key="2">
    <source>
        <dbReference type="Proteomes" id="UP000095282"/>
    </source>
</evidence>
<feature type="region of interest" description="Disordered" evidence="1">
    <location>
        <begin position="101"/>
        <end position="137"/>
    </location>
</feature>
<evidence type="ECO:0000256" key="1">
    <source>
        <dbReference type="SAM" id="MobiDB-lite"/>
    </source>
</evidence>
<feature type="compositionally biased region" description="Basic and acidic residues" evidence="1">
    <location>
        <begin position="110"/>
        <end position="119"/>
    </location>
</feature>
<dbReference type="Proteomes" id="UP000095282">
    <property type="component" value="Unplaced"/>
</dbReference>
<dbReference type="eggNOG" id="ENOG502TGD9">
    <property type="taxonomic scope" value="Eukaryota"/>
</dbReference>
<accession>A0A1I7UL13</accession>